<feature type="region of interest" description="Disordered" evidence="1">
    <location>
        <begin position="13"/>
        <end position="73"/>
    </location>
</feature>
<evidence type="ECO:0000313" key="3">
    <source>
        <dbReference type="Proteomes" id="UP000059188"/>
    </source>
</evidence>
<evidence type="ECO:0000256" key="1">
    <source>
        <dbReference type="SAM" id="MobiDB-lite"/>
    </source>
</evidence>
<gene>
    <name evidence="2" type="ORF">RSOLAG1IB_07798</name>
</gene>
<reference evidence="2 3" key="1">
    <citation type="submission" date="2014-11" db="EMBL/GenBank/DDBJ databases">
        <authorList>
            <person name="Wibberg Daniel"/>
        </authorList>
    </citation>
    <scope>NUCLEOTIDE SEQUENCE [LARGE SCALE GENOMIC DNA]</scope>
    <source>
        <strain evidence="2">Rhizoctonia solani AG1-IB 7/3/14</strain>
    </source>
</reference>
<feature type="compositionally biased region" description="Basic and acidic residues" evidence="1">
    <location>
        <begin position="62"/>
        <end position="73"/>
    </location>
</feature>
<sequence length="73" mass="7908">MIYRQTFSARRRCAPFGAKEKPGPLSEAPKVQQKLRTEKPDSSLQNASVNASLNGTSAGSMEESKAVQRVLDG</sequence>
<feature type="compositionally biased region" description="Polar residues" evidence="1">
    <location>
        <begin position="42"/>
        <end position="59"/>
    </location>
</feature>
<protein>
    <submittedName>
        <fullName evidence="2">Uncharacterized protein</fullName>
    </submittedName>
</protein>
<accession>A0A0B7FJR2</accession>
<evidence type="ECO:0000313" key="2">
    <source>
        <dbReference type="EMBL" id="CEL56412.1"/>
    </source>
</evidence>
<organism evidence="2 3">
    <name type="scientific">Thanatephorus cucumeris (strain AG1-IB / isolate 7/3/14)</name>
    <name type="common">Lettuce bottom rot fungus</name>
    <name type="synonym">Rhizoctonia solani</name>
    <dbReference type="NCBI Taxonomy" id="1108050"/>
    <lineage>
        <taxon>Eukaryota</taxon>
        <taxon>Fungi</taxon>
        <taxon>Dikarya</taxon>
        <taxon>Basidiomycota</taxon>
        <taxon>Agaricomycotina</taxon>
        <taxon>Agaricomycetes</taxon>
        <taxon>Cantharellales</taxon>
        <taxon>Ceratobasidiaceae</taxon>
        <taxon>Rhizoctonia</taxon>
        <taxon>Rhizoctonia solani AG-1</taxon>
    </lineage>
</organism>
<dbReference type="AlphaFoldDB" id="A0A0B7FJR2"/>
<dbReference type="EMBL" id="LN679121">
    <property type="protein sequence ID" value="CEL56412.1"/>
    <property type="molecule type" value="Genomic_DNA"/>
</dbReference>
<dbReference type="Proteomes" id="UP000059188">
    <property type="component" value="Unassembled WGS sequence"/>
</dbReference>
<proteinExistence type="predicted"/>
<name>A0A0B7FJR2_THACB</name>
<keyword evidence="3" id="KW-1185">Reference proteome</keyword>